<dbReference type="KEGG" id="acx:Achr_5920"/>
<dbReference type="Gene3D" id="2.40.128.150">
    <property type="entry name" value="Cysteine proteinases"/>
    <property type="match status" value="1"/>
</dbReference>
<dbReference type="Pfam" id="PF00797">
    <property type="entry name" value="Acetyltransf_2"/>
    <property type="match status" value="1"/>
</dbReference>
<evidence type="ECO:0000256" key="1">
    <source>
        <dbReference type="ARBA" id="ARBA00006547"/>
    </source>
</evidence>
<dbReference type="STRING" id="1328314.Achr_5920"/>
<keyword evidence="3" id="KW-0808">Transferase</keyword>
<dbReference type="PRINTS" id="PR01543">
    <property type="entry name" value="ANATRNSFRASE"/>
</dbReference>
<sequence>MNNKAFDLDAYLARLNHSGPVRPTQACLEALHRAQLYTIPFENFDIQLGRGISLEPEALCDKLVHRARGGYCFELNGLFLMALRAIGFEARPLLGRVHLVEPPSGREHLFLLVTLQGRPWIADVGFGGPGFRAPIPFELDRPTSHDGLTFRLVEAGPFGVMLQALKQGQWLDLYSFDLGHVFPADIALGNHFTSTHPGSLFTFARVVALPTPGGRVSLLNRTLRAVSEGAEQVWELAEGQAYLDALKTHFGIELDAPYEALRPLPGAKQGKGPALEW</sequence>
<dbReference type="RefSeq" id="WP_039801719.1">
    <property type="nucleotide sequence ID" value="NZ_CP010415.1"/>
</dbReference>
<evidence type="ECO:0000313" key="3">
    <source>
        <dbReference type="EMBL" id="AJE20091.1"/>
    </source>
</evidence>
<reference evidence="3 4" key="1">
    <citation type="journal article" date="2015" name="PLoS ONE">
        <title>Azotobacter Genomes: The Genome of Azotobacter chroococcum NCIMB 8003 (ATCC 4412).</title>
        <authorList>
            <person name="Robson R.L."/>
            <person name="Jones R."/>
            <person name="Robson R.M."/>
            <person name="Schwartz A."/>
            <person name="Richardson T.H."/>
        </authorList>
    </citation>
    <scope>NUCLEOTIDE SEQUENCE [LARGE SCALE GENOMIC DNA]</scope>
    <source>
        <strain evidence="3 4">NCIMB 8003</strain>
    </source>
</reference>
<keyword evidence="4" id="KW-1185">Reference proteome</keyword>
<dbReference type="GO" id="GO:0016407">
    <property type="term" value="F:acetyltransferase activity"/>
    <property type="evidence" value="ECO:0007669"/>
    <property type="project" value="InterPro"/>
</dbReference>
<name>A0A0C4WJN9_9GAMM</name>
<dbReference type="EMBL" id="CP010415">
    <property type="protein sequence ID" value="AJE20091.1"/>
    <property type="molecule type" value="Genomic_DNA"/>
</dbReference>
<dbReference type="HOGENOM" id="CLU_049918_1_1_6"/>
<dbReference type="InterPro" id="IPR001447">
    <property type="entry name" value="Arylamine_N-AcTrfase"/>
</dbReference>
<dbReference type="PANTHER" id="PTHR11786:SF0">
    <property type="entry name" value="ARYLAMINE N-ACETYLTRANSFERASE 4-RELATED"/>
    <property type="match status" value="1"/>
</dbReference>
<evidence type="ECO:0000256" key="2">
    <source>
        <dbReference type="RuleBase" id="RU003452"/>
    </source>
</evidence>
<gene>
    <name evidence="3" type="ORF">Achr_5920</name>
</gene>
<dbReference type="SUPFAM" id="SSF54001">
    <property type="entry name" value="Cysteine proteinases"/>
    <property type="match status" value="1"/>
</dbReference>
<dbReference type="AlphaFoldDB" id="A0A0C4WJN9"/>
<evidence type="ECO:0000313" key="4">
    <source>
        <dbReference type="Proteomes" id="UP000068210"/>
    </source>
</evidence>
<proteinExistence type="inferred from homology"/>
<organism evidence="3 4">
    <name type="scientific">Azotobacter chroococcum NCIMB 8003</name>
    <dbReference type="NCBI Taxonomy" id="1328314"/>
    <lineage>
        <taxon>Bacteria</taxon>
        <taxon>Pseudomonadati</taxon>
        <taxon>Pseudomonadota</taxon>
        <taxon>Gammaproteobacteria</taxon>
        <taxon>Pseudomonadales</taxon>
        <taxon>Pseudomonadaceae</taxon>
        <taxon>Azotobacter</taxon>
    </lineage>
</organism>
<dbReference type="Proteomes" id="UP000068210">
    <property type="component" value="Chromosome"/>
</dbReference>
<dbReference type="InterPro" id="IPR038765">
    <property type="entry name" value="Papain-like_cys_pep_sf"/>
</dbReference>
<protein>
    <submittedName>
        <fullName evidence="3">N-acetyltransferase family protein</fullName>
    </submittedName>
</protein>
<dbReference type="Gene3D" id="3.30.2140.10">
    <property type="entry name" value="Arylamine N-acetyltransferase"/>
    <property type="match status" value="1"/>
</dbReference>
<dbReference type="PANTHER" id="PTHR11786">
    <property type="entry name" value="N-HYDROXYARYLAMINE O-ACETYLTRANSFERASE"/>
    <property type="match status" value="1"/>
</dbReference>
<accession>A0A0C4WJN9</accession>
<comment type="similarity">
    <text evidence="1 2">Belongs to the arylamine N-acetyltransferase family.</text>
</comment>